<keyword evidence="9" id="KW-0067">ATP-binding</keyword>
<feature type="transmembrane region" description="Helical" evidence="10">
    <location>
        <begin position="35"/>
        <end position="55"/>
    </location>
</feature>
<evidence type="ECO:0000256" key="3">
    <source>
        <dbReference type="ARBA" id="ARBA00012438"/>
    </source>
</evidence>
<feature type="transmembrane region" description="Helical" evidence="10">
    <location>
        <begin position="93"/>
        <end position="114"/>
    </location>
</feature>
<keyword evidence="8 12" id="KW-0418">Kinase</keyword>
<organism evidence="12 13">
    <name type="scientific">Maioricimonas rarisocia</name>
    <dbReference type="NCBI Taxonomy" id="2528026"/>
    <lineage>
        <taxon>Bacteria</taxon>
        <taxon>Pseudomonadati</taxon>
        <taxon>Planctomycetota</taxon>
        <taxon>Planctomycetia</taxon>
        <taxon>Planctomycetales</taxon>
        <taxon>Planctomycetaceae</taxon>
        <taxon>Maioricimonas</taxon>
    </lineage>
</organism>
<dbReference type="InterPro" id="IPR036890">
    <property type="entry name" value="HATPase_C_sf"/>
</dbReference>
<dbReference type="InterPro" id="IPR005467">
    <property type="entry name" value="His_kinase_dom"/>
</dbReference>
<dbReference type="InterPro" id="IPR050980">
    <property type="entry name" value="2C_sensor_his_kinase"/>
</dbReference>
<proteinExistence type="predicted"/>
<keyword evidence="7" id="KW-0547">Nucleotide-binding</keyword>
<keyword evidence="10" id="KW-0812">Transmembrane</keyword>
<keyword evidence="6 12" id="KW-0808">Transferase</keyword>
<evidence type="ECO:0000256" key="6">
    <source>
        <dbReference type="ARBA" id="ARBA00022679"/>
    </source>
</evidence>
<name>A0A517ZFA6_9PLAN</name>
<feature type="transmembrane region" description="Helical" evidence="10">
    <location>
        <begin position="120"/>
        <end position="137"/>
    </location>
</feature>
<evidence type="ECO:0000313" key="13">
    <source>
        <dbReference type="Proteomes" id="UP000320496"/>
    </source>
</evidence>
<dbReference type="Proteomes" id="UP000320496">
    <property type="component" value="Chromosome"/>
</dbReference>
<reference evidence="12 13" key="1">
    <citation type="submission" date="2019-02" db="EMBL/GenBank/DDBJ databases">
        <title>Deep-cultivation of Planctomycetes and their phenomic and genomic characterization uncovers novel biology.</title>
        <authorList>
            <person name="Wiegand S."/>
            <person name="Jogler M."/>
            <person name="Boedeker C."/>
            <person name="Pinto D."/>
            <person name="Vollmers J."/>
            <person name="Rivas-Marin E."/>
            <person name="Kohn T."/>
            <person name="Peeters S.H."/>
            <person name="Heuer A."/>
            <person name="Rast P."/>
            <person name="Oberbeckmann S."/>
            <person name="Bunk B."/>
            <person name="Jeske O."/>
            <person name="Meyerdierks A."/>
            <person name="Storesund J.E."/>
            <person name="Kallscheuer N."/>
            <person name="Luecker S."/>
            <person name="Lage O.M."/>
            <person name="Pohl T."/>
            <person name="Merkel B.J."/>
            <person name="Hornburger P."/>
            <person name="Mueller R.-W."/>
            <person name="Bruemmer F."/>
            <person name="Labrenz M."/>
            <person name="Spormann A.M."/>
            <person name="Op den Camp H."/>
            <person name="Overmann J."/>
            <person name="Amann R."/>
            <person name="Jetten M.S.M."/>
            <person name="Mascher T."/>
            <person name="Medema M.H."/>
            <person name="Devos D.P."/>
            <person name="Kaster A.-K."/>
            <person name="Ovreas L."/>
            <person name="Rohde M."/>
            <person name="Galperin M.Y."/>
            <person name="Jogler C."/>
        </authorList>
    </citation>
    <scope>NUCLEOTIDE SEQUENCE [LARGE SCALE GENOMIC DNA]</scope>
    <source>
        <strain evidence="12 13">Mal4</strain>
    </source>
</reference>
<evidence type="ECO:0000259" key="11">
    <source>
        <dbReference type="PROSITE" id="PS50109"/>
    </source>
</evidence>
<dbReference type="SMART" id="SM00387">
    <property type="entry name" value="HATPase_c"/>
    <property type="match status" value="1"/>
</dbReference>
<dbReference type="GO" id="GO:0005886">
    <property type="term" value="C:plasma membrane"/>
    <property type="evidence" value="ECO:0007669"/>
    <property type="project" value="UniProtKB-SubCell"/>
</dbReference>
<dbReference type="Gene3D" id="1.10.287.130">
    <property type="match status" value="1"/>
</dbReference>
<dbReference type="SMART" id="SM00388">
    <property type="entry name" value="HisKA"/>
    <property type="match status" value="1"/>
</dbReference>
<feature type="transmembrane region" description="Helical" evidence="10">
    <location>
        <begin position="142"/>
        <end position="160"/>
    </location>
</feature>
<protein>
    <recommendedName>
        <fullName evidence="3">histidine kinase</fullName>
        <ecNumber evidence="3">2.7.13.3</ecNumber>
    </recommendedName>
</protein>
<dbReference type="SUPFAM" id="SSF47384">
    <property type="entry name" value="Homodimeric domain of signal transducing histidine kinase"/>
    <property type="match status" value="1"/>
</dbReference>
<evidence type="ECO:0000256" key="1">
    <source>
        <dbReference type="ARBA" id="ARBA00000085"/>
    </source>
</evidence>
<dbReference type="PANTHER" id="PTHR44936:SF10">
    <property type="entry name" value="SENSOR PROTEIN RSTB"/>
    <property type="match status" value="1"/>
</dbReference>
<dbReference type="AlphaFoldDB" id="A0A517ZFA6"/>
<dbReference type="PRINTS" id="PR00344">
    <property type="entry name" value="BCTRLSENSOR"/>
</dbReference>
<keyword evidence="4" id="KW-1003">Cell membrane</keyword>
<feature type="transmembrane region" description="Helical" evidence="10">
    <location>
        <begin position="180"/>
        <end position="201"/>
    </location>
</feature>
<dbReference type="KEGG" id="mri:Mal4_55330"/>
<dbReference type="InterPro" id="IPR003594">
    <property type="entry name" value="HATPase_dom"/>
</dbReference>
<evidence type="ECO:0000256" key="5">
    <source>
        <dbReference type="ARBA" id="ARBA00022553"/>
    </source>
</evidence>
<dbReference type="Pfam" id="PF00512">
    <property type="entry name" value="HisKA"/>
    <property type="match status" value="1"/>
</dbReference>
<dbReference type="InterPro" id="IPR036097">
    <property type="entry name" value="HisK_dim/P_sf"/>
</dbReference>
<dbReference type="EC" id="2.7.13.3" evidence="3"/>
<comment type="subcellular location">
    <subcellularLocation>
        <location evidence="2">Cell membrane</location>
        <topology evidence="2">Multi-pass membrane protein</topology>
    </subcellularLocation>
</comment>
<evidence type="ECO:0000256" key="9">
    <source>
        <dbReference type="ARBA" id="ARBA00022840"/>
    </source>
</evidence>
<dbReference type="OrthoDB" id="9785252at2"/>
<dbReference type="CDD" id="cd00082">
    <property type="entry name" value="HisKA"/>
    <property type="match status" value="1"/>
</dbReference>
<feature type="transmembrane region" description="Helical" evidence="10">
    <location>
        <begin position="61"/>
        <end position="81"/>
    </location>
</feature>
<dbReference type="GO" id="GO:0005524">
    <property type="term" value="F:ATP binding"/>
    <property type="evidence" value="ECO:0007669"/>
    <property type="project" value="UniProtKB-KW"/>
</dbReference>
<dbReference type="Gene3D" id="3.30.565.10">
    <property type="entry name" value="Histidine kinase-like ATPase, C-terminal domain"/>
    <property type="match status" value="1"/>
</dbReference>
<evidence type="ECO:0000256" key="8">
    <source>
        <dbReference type="ARBA" id="ARBA00022777"/>
    </source>
</evidence>
<dbReference type="SUPFAM" id="SSF55874">
    <property type="entry name" value="ATPase domain of HSP90 chaperone/DNA topoisomerase II/histidine kinase"/>
    <property type="match status" value="1"/>
</dbReference>
<sequence>MSSHNQNASSVRLSPAVEIDERADITVRAVISLRWVAVAGQLATILVVDLFLHVLLPMQALLLVLLATAALNAVLSGARHAWPPRRHDGQNRWMTVIGATMLFDLVALTLLLYFTGGMTNPFSLFYLVNLVLAAFVLPRRWVWGLNVIAIACVGFLVMRYEPLLLLEADPEPGVPPGGGFDVLSTGSLIAYATCATVIVLFTTRVSSQLRRQERRVRELADLRARSERLESLGTLAAGAAHELATPLSTIAVITQEVERELSSGKLTDQTISDIQTVRSELDRCRDILDRMSTDAGLAIGETLVKTTVGELVEEAVDGAGDPQAIQVTFADGAATVPLEAPLHGLAQAVRGIIKNAVDASGPQPRVECRVTASNDRFTLQVQDSGTGMDAETLRRIGEPFFTTKEPGKGTGLGVFLARNIIERLGGTLAFSSTPGEGTCVTIQLPTRLPAPGQAGASDLAGHGQLF</sequence>
<accession>A0A517ZFA6</accession>
<keyword evidence="10" id="KW-1133">Transmembrane helix</keyword>
<evidence type="ECO:0000256" key="2">
    <source>
        <dbReference type="ARBA" id="ARBA00004651"/>
    </source>
</evidence>
<evidence type="ECO:0000256" key="7">
    <source>
        <dbReference type="ARBA" id="ARBA00022741"/>
    </source>
</evidence>
<keyword evidence="10" id="KW-0472">Membrane</keyword>
<dbReference type="InterPro" id="IPR004358">
    <property type="entry name" value="Sig_transdc_His_kin-like_C"/>
</dbReference>
<evidence type="ECO:0000256" key="10">
    <source>
        <dbReference type="SAM" id="Phobius"/>
    </source>
</evidence>
<keyword evidence="5" id="KW-0597">Phosphoprotein</keyword>
<dbReference type="PANTHER" id="PTHR44936">
    <property type="entry name" value="SENSOR PROTEIN CREC"/>
    <property type="match status" value="1"/>
</dbReference>
<keyword evidence="13" id="KW-1185">Reference proteome</keyword>
<dbReference type="Pfam" id="PF02518">
    <property type="entry name" value="HATPase_c"/>
    <property type="match status" value="1"/>
</dbReference>
<dbReference type="PROSITE" id="PS50109">
    <property type="entry name" value="HIS_KIN"/>
    <property type="match status" value="1"/>
</dbReference>
<dbReference type="InterPro" id="IPR003661">
    <property type="entry name" value="HisK_dim/P_dom"/>
</dbReference>
<gene>
    <name evidence="12" type="primary">regB</name>
    <name evidence="12" type="ORF">Mal4_55330</name>
</gene>
<evidence type="ECO:0000313" key="12">
    <source>
        <dbReference type="EMBL" id="QDU41168.1"/>
    </source>
</evidence>
<feature type="domain" description="Histidine kinase" evidence="11">
    <location>
        <begin position="238"/>
        <end position="448"/>
    </location>
</feature>
<dbReference type="EMBL" id="CP036275">
    <property type="protein sequence ID" value="QDU41168.1"/>
    <property type="molecule type" value="Genomic_DNA"/>
</dbReference>
<dbReference type="RefSeq" id="WP_145372376.1">
    <property type="nucleotide sequence ID" value="NZ_CP036275.1"/>
</dbReference>
<comment type="catalytic activity">
    <reaction evidence="1">
        <text>ATP + protein L-histidine = ADP + protein N-phospho-L-histidine.</text>
        <dbReference type="EC" id="2.7.13.3"/>
    </reaction>
</comment>
<dbReference type="GO" id="GO:0000155">
    <property type="term" value="F:phosphorelay sensor kinase activity"/>
    <property type="evidence" value="ECO:0007669"/>
    <property type="project" value="InterPro"/>
</dbReference>
<evidence type="ECO:0000256" key="4">
    <source>
        <dbReference type="ARBA" id="ARBA00022475"/>
    </source>
</evidence>